<dbReference type="Proteomes" id="UP001168620">
    <property type="component" value="Unassembled WGS sequence"/>
</dbReference>
<dbReference type="SUPFAM" id="SSF56655">
    <property type="entry name" value="Carbohydrate phosphatase"/>
    <property type="match status" value="1"/>
</dbReference>
<name>A0ABT8FGK3_9ACTN</name>
<gene>
    <name evidence="4" type="ORF">QWY28_10015</name>
</gene>
<accession>A0ABT8FGK3</accession>
<dbReference type="PROSITE" id="PS00629">
    <property type="entry name" value="IMP_1"/>
    <property type="match status" value="1"/>
</dbReference>
<keyword evidence="3" id="KW-0460">Magnesium</keyword>
<dbReference type="RefSeq" id="WP_300952384.1">
    <property type="nucleotide sequence ID" value="NZ_JAUHJQ010000003.1"/>
</dbReference>
<evidence type="ECO:0000256" key="3">
    <source>
        <dbReference type="ARBA" id="ARBA00022842"/>
    </source>
</evidence>
<dbReference type="PANTHER" id="PTHR20854">
    <property type="entry name" value="INOSITOL MONOPHOSPHATASE"/>
    <property type="match status" value="1"/>
</dbReference>
<evidence type="ECO:0000313" key="4">
    <source>
        <dbReference type="EMBL" id="MDN4173277.1"/>
    </source>
</evidence>
<protein>
    <submittedName>
        <fullName evidence="4">Inositol monophosphatase</fullName>
    </submittedName>
</protein>
<evidence type="ECO:0000313" key="5">
    <source>
        <dbReference type="Proteomes" id="UP001168620"/>
    </source>
</evidence>
<dbReference type="PANTHER" id="PTHR20854:SF4">
    <property type="entry name" value="INOSITOL-1-MONOPHOSPHATASE-RELATED"/>
    <property type="match status" value="1"/>
</dbReference>
<organism evidence="4 5">
    <name type="scientific">Nocardioides oceani</name>
    <dbReference type="NCBI Taxonomy" id="3058369"/>
    <lineage>
        <taxon>Bacteria</taxon>
        <taxon>Bacillati</taxon>
        <taxon>Actinomycetota</taxon>
        <taxon>Actinomycetes</taxon>
        <taxon>Propionibacteriales</taxon>
        <taxon>Nocardioidaceae</taxon>
        <taxon>Nocardioides</taxon>
    </lineage>
</organism>
<evidence type="ECO:0000256" key="1">
    <source>
        <dbReference type="ARBA" id="ARBA00022723"/>
    </source>
</evidence>
<keyword evidence="1" id="KW-0479">Metal-binding</keyword>
<evidence type="ECO:0000256" key="2">
    <source>
        <dbReference type="ARBA" id="ARBA00022801"/>
    </source>
</evidence>
<keyword evidence="5" id="KW-1185">Reference proteome</keyword>
<reference evidence="4" key="1">
    <citation type="submission" date="2023-06" db="EMBL/GenBank/DDBJ databases">
        <title>Draft genome sequence of Nocardioides sp. SOB77.</title>
        <authorList>
            <person name="Zhang G."/>
        </authorList>
    </citation>
    <scope>NUCLEOTIDE SEQUENCE</scope>
    <source>
        <strain evidence="4">SOB77</strain>
    </source>
</reference>
<dbReference type="InterPro" id="IPR000760">
    <property type="entry name" value="Inositol_monophosphatase-like"/>
</dbReference>
<proteinExistence type="predicted"/>
<keyword evidence="2" id="KW-0378">Hydrolase</keyword>
<dbReference type="EMBL" id="JAUHJQ010000003">
    <property type="protein sequence ID" value="MDN4173277.1"/>
    <property type="molecule type" value="Genomic_DNA"/>
</dbReference>
<sequence>MPAELGTDEVLAMLQEVADEVITPRFRRLAESDVSSKSHPGDLVTVADREAEVLITRRLTAAYPDALVLGEEAASADASVLDRFRAADHAFTVDPVDGTRNFVKGSPDHAVMVAELRGGAVVRSWIWQPQHHAAYVAERGAGAWRNDVRVHRPPVGDGLLGVTSRRGWIGRALGTLRTLELSWRCCGVDYPAVVDGRADYALYKKTKPWDHAPGSLLVAEAGGHVGTFRGEPYRPQGPPPSGLVVAADRATYDVVRGLVPALPGL</sequence>
<comment type="caution">
    <text evidence="4">The sequence shown here is derived from an EMBL/GenBank/DDBJ whole genome shotgun (WGS) entry which is preliminary data.</text>
</comment>
<dbReference type="Pfam" id="PF00459">
    <property type="entry name" value="Inositol_P"/>
    <property type="match status" value="1"/>
</dbReference>
<dbReference type="PRINTS" id="PR00377">
    <property type="entry name" value="IMPHPHTASES"/>
</dbReference>
<dbReference type="Gene3D" id="3.40.190.80">
    <property type="match status" value="1"/>
</dbReference>
<dbReference type="Gene3D" id="3.30.540.10">
    <property type="entry name" value="Fructose-1,6-Bisphosphatase, subunit A, domain 1"/>
    <property type="match status" value="1"/>
</dbReference>
<dbReference type="InterPro" id="IPR020583">
    <property type="entry name" value="Inositol_monoP_metal-BS"/>
</dbReference>